<dbReference type="NCBIfam" id="NF009488">
    <property type="entry name" value="PRK12850.1"/>
    <property type="match status" value="1"/>
</dbReference>
<evidence type="ECO:0000256" key="4">
    <source>
        <dbReference type="RuleBase" id="RU000418"/>
    </source>
</evidence>
<comment type="caution">
    <text evidence="3">Lacks conserved residue(s) required for the propagation of feature annotation.</text>
</comment>
<gene>
    <name evidence="3" type="primary">groEL</name>
    <name evidence="3" type="synonym">groL</name>
    <name evidence="7" type="ORF">HNQ47_001802</name>
</gene>
<dbReference type="NCBIfam" id="TIGR02348">
    <property type="entry name" value="GroEL"/>
    <property type="match status" value="1"/>
</dbReference>
<dbReference type="SUPFAM" id="SSF52029">
    <property type="entry name" value="GroEL apical domain-like"/>
    <property type="match status" value="1"/>
</dbReference>
<dbReference type="InterPro" id="IPR027413">
    <property type="entry name" value="GROEL-like_equatorial_sf"/>
</dbReference>
<proteinExistence type="inferred from homology"/>
<dbReference type="NCBIfam" id="NF009487">
    <property type="entry name" value="PRK12849.1"/>
    <property type="match status" value="1"/>
</dbReference>
<keyword evidence="8" id="KW-1185">Reference proteome</keyword>
<dbReference type="Gene3D" id="1.10.560.10">
    <property type="entry name" value="GroEL-like equatorial domain"/>
    <property type="match status" value="1"/>
</dbReference>
<dbReference type="Proteomes" id="UP000539953">
    <property type="component" value="Unassembled WGS sequence"/>
</dbReference>
<dbReference type="InterPro" id="IPR002423">
    <property type="entry name" value="Cpn60/GroEL/TCP-1"/>
</dbReference>
<dbReference type="PRINTS" id="PR00298">
    <property type="entry name" value="CHAPERONIN60"/>
</dbReference>
<protein>
    <recommendedName>
        <fullName evidence="3">Chaperonin GroEL</fullName>
        <ecNumber evidence="3">5.6.1.7</ecNumber>
    </recommendedName>
    <alternativeName>
        <fullName evidence="3">60 kDa chaperonin</fullName>
    </alternativeName>
    <alternativeName>
        <fullName evidence="3">Chaperonin-60</fullName>
        <shortName evidence="3">Cpn60</shortName>
    </alternativeName>
</protein>
<reference evidence="7 8" key="1">
    <citation type="submission" date="2020-08" db="EMBL/GenBank/DDBJ databases">
        <title>Genomic Encyclopedia of Type Strains, Phase IV (KMG-IV): sequencing the most valuable type-strain genomes for metagenomic binning, comparative biology and taxonomic classification.</title>
        <authorList>
            <person name="Goeker M."/>
        </authorList>
    </citation>
    <scope>NUCLEOTIDE SEQUENCE [LARGE SCALE GENOMIC DNA]</scope>
    <source>
        <strain evidence="7 8">DSM 25799</strain>
    </source>
</reference>
<feature type="binding site" evidence="3">
    <location>
        <begin position="29"/>
        <end position="32"/>
    </location>
    <ligand>
        <name>ATP</name>
        <dbReference type="ChEBI" id="CHEBI:30616"/>
    </ligand>
</feature>
<dbReference type="NCBIfam" id="NF009489">
    <property type="entry name" value="PRK12851.1"/>
    <property type="match status" value="1"/>
</dbReference>
<dbReference type="InterPro" id="IPR001844">
    <property type="entry name" value="Cpn60/GroEL"/>
</dbReference>
<dbReference type="SUPFAM" id="SSF54849">
    <property type="entry name" value="GroEL-intermediate domain like"/>
    <property type="match status" value="1"/>
</dbReference>
<dbReference type="GO" id="GO:0042026">
    <property type="term" value="P:protein refolding"/>
    <property type="evidence" value="ECO:0007669"/>
    <property type="project" value="UniProtKB-UniRule"/>
</dbReference>
<dbReference type="GO" id="GO:0005524">
    <property type="term" value="F:ATP binding"/>
    <property type="evidence" value="ECO:0007669"/>
    <property type="project" value="UniProtKB-UniRule"/>
</dbReference>
<dbReference type="GO" id="GO:0016853">
    <property type="term" value="F:isomerase activity"/>
    <property type="evidence" value="ECO:0007669"/>
    <property type="project" value="UniProtKB-KW"/>
</dbReference>
<keyword evidence="3" id="KW-0067">ATP-binding</keyword>
<dbReference type="GO" id="GO:0051082">
    <property type="term" value="F:unfolded protein binding"/>
    <property type="evidence" value="ECO:0007669"/>
    <property type="project" value="UniProtKB-UniRule"/>
</dbReference>
<keyword evidence="6" id="KW-0175">Coiled coil</keyword>
<dbReference type="Gene3D" id="3.30.260.10">
    <property type="entry name" value="TCP-1-like chaperonin intermediate domain"/>
    <property type="match status" value="1"/>
</dbReference>
<keyword evidence="3" id="KW-0963">Cytoplasm</keyword>
<feature type="binding site" evidence="3">
    <location>
        <begin position="86"/>
        <end position="90"/>
    </location>
    <ligand>
        <name>ATP</name>
        <dbReference type="ChEBI" id="CHEBI:30616"/>
    </ligand>
</feature>
<name>A0A7W8FWX7_9FIRM</name>
<dbReference type="Gene3D" id="3.50.7.10">
    <property type="entry name" value="GroEL"/>
    <property type="match status" value="1"/>
</dbReference>
<evidence type="ECO:0000256" key="2">
    <source>
        <dbReference type="ARBA" id="ARBA00023186"/>
    </source>
</evidence>
<evidence type="ECO:0000256" key="6">
    <source>
        <dbReference type="SAM" id="Coils"/>
    </source>
</evidence>
<evidence type="ECO:0000313" key="8">
    <source>
        <dbReference type="Proteomes" id="UP000539953"/>
    </source>
</evidence>
<dbReference type="AlphaFoldDB" id="A0A7W8FWX7"/>
<dbReference type="GO" id="GO:0005737">
    <property type="term" value="C:cytoplasm"/>
    <property type="evidence" value="ECO:0007669"/>
    <property type="project" value="UniProtKB-SubCell"/>
</dbReference>
<dbReference type="NCBIfam" id="NF000592">
    <property type="entry name" value="PRK00013.1"/>
    <property type="match status" value="1"/>
</dbReference>
<organism evidence="7 8">
    <name type="scientific">Catenisphaera adipataccumulans</name>
    <dbReference type="NCBI Taxonomy" id="700500"/>
    <lineage>
        <taxon>Bacteria</taxon>
        <taxon>Bacillati</taxon>
        <taxon>Bacillota</taxon>
        <taxon>Erysipelotrichia</taxon>
        <taxon>Erysipelotrichales</taxon>
        <taxon>Erysipelotrichaceae</taxon>
        <taxon>Catenisphaera</taxon>
    </lineage>
</organism>
<evidence type="ECO:0000256" key="5">
    <source>
        <dbReference type="RuleBase" id="RU000419"/>
    </source>
</evidence>
<dbReference type="HAMAP" id="MF_00600">
    <property type="entry name" value="CH60"/>
    <property type="match status" value="1"/>
</dbReference>
<evidence type="ECO:0000256" key="1">
    <source>
        <dbReference type="ARBA" id="ARBA00006607"/>
    </source>
</evidence>
<keyword evidence="2 3" id="KW-0143">Chaperone</keyword>
<accession>A0A7W8FWX7</accession>
<dbReference type="Pfam" id="PF00118">
    <property type="entry name" value="Cpn60_TCP1"/>
    <property type="match status" value="1"/>
</dbReference>
<feature type="binding site" evidence="3">
    <location>
        <position position="413"/>
    </location>
    <ligand>
        <name>ATP</name>
        <dbReference type="ChEBI" id="CHEBI:30616"/>
    </ligand>
</feature>
<dbReference type="RefSeq" id="WP_183329057.1">
    <property type="nucleotide sequence ID" value="NZ_JACHHK010000008.1"/>
</dbReference>
<keyword evidence="3" id="KW-0413">Isomerase</keyword>
<sequence length="541" mass="58674">MAKEVRFSKDARESMMKGVDTLADAVRVTLGPKGRNVVLEREYGSPLITNDGVSIAKEIELEDKFENMGAKLVYEVANKTNDTAGDGTTTATILAQSMIENGLRQVDRGANPVLMREGIEKASKAVSDYILEHSHKVDSSKDIADVATISSGDEEIGKIIAEAMEKVGRDGVISTDDSNGFETFLEISEGMQYDKGYISPYMVSDREKMEAVLENAYVMVTDQKINNIQEILPLLEQIVQSNRALLIIADDLENEVTSTLALNKLRGTFNVVATKAPGFGDNQKAQLEDIAVMTGAKFYSKDLGMQLKDMTLDDLGQVKKIVVTKDNTTMIGGAGSKAEIADRIKEIEAQMENTKSEYDKKRMNERLGKLSNGVAIIKVGAATETELKEKKLRIEDALNSTRAAVSEGIVVGGGACLVNAFMALKDTVKSDVVDVQKGIKIVFDSLLTPIEQIAENAGFNGEDIVETQKEQKENIGFDAKKGEWVDMYKNGIIDPAKVTRNALLNASSISALFLTTEAGVAKIPEDEPAANPAAMAGQGMY</sequence>
<comment type="subunit">
    <text evidence="3 5">Forms a cylinder of 14 subunits composed of two heptameric rings stacked back-to-back. Interacts with the co-chaperonin GroES.</text>
</comment>
<comment type="subcellular location">
    <subcellularLocation>
        <location evidence="3">Cytoplasm</location>
    </subcellularLocation>
</comment>
<dbReference type="EC" id="5.6.1.7" evidence="3"/>
<evidence type="ECO:0000256" key="3">
    <source>
        <dbReference type="HAMAP-Rule" id="MF_00600"/>
    </source>
</evidence>
<dbReference type="PANTHER" id="PTHR45633">
    <property type="entry name" value="60 KDA HEAT SHOCK PROTEIN, MITOCHONDRIAL"/>
    <property type="match status" value="1"/>
</dbReference>
<dbReference type="FunFam" id="3.50.7.10:FF:000001">
    <property type="entry name" value="60 kDa chaperonin"/>
    <property type="match status" value="1"/>
</dbReference>
<dbReference type="CDD" id="cd03344">
    <property type="entry name" value="GroEL"/>
    <property type="match status" value="1"/>
</dbReference>
<dbReference type="InterPro" id="IPR027409">
    <property type="entry name" value="GroEL-like_apical_dom_sf"/>
</dbReference>
<comment type="caution">
    <text evidence="7">The sequence shown here is derived from an EMBL/GenBank/DDBJ whole genome shotgun (WGS) entry which is preliminary data.</text>
</comment>
<comment type="function">
    <text evidence="3 5">Together with its co-chaperonin GroES, plays an essential role in assisting protein folding. The GroEL-GroES system forms a nano-cage that allows encapsulation of the non-native substrate proteins and provides a physical environment optimized to promote and accelerate protein folding.</text>
</comment>
<feature type="binding site" evidence="3">
    <location>
        <position position="494"/>
    </location>
    <ligand>
        <name>ATP</name>
        <dbReference type="ChEBI" id="CHEBI:30616"/>
    </ligand>
</feature>
<dbReference type="InterPro" id="IPR027410">
    <property type="entry name" value="TCP-1-like_intermed_sf"/>
</dbReference>
<dbReference type="EMBL" id="JACHHK010000008">
    <property type="protein sequence ID" value="MBB5183761.1"/>
    <property type="molecule type" value="Genomic_DNA"/>
</dbReference>
<dbReference type="GO" id="GO:0140662">
    <property type="term" value="F:ATP-dependent protein folding chaperone"/>
    <property type="evidence" value="ECO:0007669"/>
    <property type="project" value="InterPro"/>
</dbReference>
<dbReference type="SUPFAM" id="SSF48592">
    <property type="entry name" value="GroEL equatorial domain-like"/>
    <property type="match status" value="1"/>
</dbReference>
<comment type="similarity">
    <text evidence="1 3 4">Belongs to the chaperonin (HSP60) family.</text>
</comment>
<feature type="coiled-coil region" evidence="6">
    <location>
        <begin position="337"/>
        <end position="364"/>
    </location>
</feature>
<keyword evidence="3" id="KW-0547">Nucleotide-binding</keyword>
<evidence type="ECO:0000313" key="7">
    <source>
        <dbReference type="EMBL" id="MBB5183761.1"/>
    </source>
</evidence>